<sequence length="364" mass="37862">MSVMSSRPALRWLVPAAAVAVVIGGGAAVGTLAATAEPSLPERSAEQLLVDLQTARLEGLSGTVVQSADLGLPALASLTGGGSGSADLASLISGSNTLRVWYSGPDKARVALMGTLGETDVIRNGKDVWMWESRANKATHTTLSLDDTEQHQLPDGLPTTPQEAADRALAAVSPSTEVTVGRSATIAGRDAYELVLAPRDKTSLVGQIRIAIDATEHVPLRFEVFPKGSDQTAFQVSFTQVNFDRPDDQQFTFNPPPGAKVEEGAKPPATGERQKDSTDTSGFTTVGEGWTTVLVAKAPAGNGEESEQAAGVLQALPKVSGAWGSGHVLTGRLFTVLVTDDGRVLAGLVSPERLYEVAATKAGK</sequence>
<evidence type="ECO:0000259" key="2">
    <source>
        <dbReference type="Pfam" id="PF03888"/>
    </source>
</evidence>
<comment type="caution">
    <text evidence="3">The sequence shown here is derived from an EMBL/GenBank/DDBJ whole genome shotgun (WGS) entry which is preliminary data.</text>
</comment>
<dbReference type="InterPro" id="IPR052944">
    <property type="entry name" value="Sporulation_related"/>
</dbReference>
<organism evidence="3 4">
    <name type="scientific">Phytohabitans rumicis</name>
    <dbReference type="NCBI Taxonomy" id="1076125"/>
    <lineage>
        <taxon>Bacteria</taxon>
        <taxon>Bacillati</taxon>
        <taxon>Actinomycetota</taxon>
        <taxon>Actinomycetes</taxon>
        <taxon>Micromonosporales</taxon>
        <taxon>Micromonosporaceae</taxon>
    </lineage>
</organism>
<evidence type="ECO:0000313" key="3">
    <source>
        <dbReference type="EMBL" id="GFJ88567.1"/>
    </source>
</evidence>
<gene>
    <name evidence="3" type="ORF">Prum_022090</name>
</gene>
<dbReference type="CDD" id="cd16325">
    <property type="entry name" value="LolA"/>
    <property type="match status" value="1"/>
</dbReference>
<feature type="region of interest" description="Disordered" evidence="1">
    <location>
        <begin position="245"/>
        <end position="285"/>
    </location>
</feature>
<dbReference type="InterPro" id="IPR004564">
    <property type="entry name" value="OM_lipoprot_carrier_LolA-like"/>
</dbReference>
<dbReference type="EMBL" id="BLPG01000001">
    <property type="protein sequence ID" value="GFJ88567.1"/>
    <property type="molecule type" value="Genomic_DNA"/>
</dbReference>
<dbReference type="PANTHER" id="PTHR37507:SF2">
    <property type="entry name" value="SPORULATION PROTEIN YDCC"/>
    <property type="match status" value="1"/>
</dbReference>
<protein>
    <recommendedName>
        <fullName evidence="2">MucB/RseB N-terminal domain-containing protein</fullName>
    </recommendedName>
</protein>
<dbReference type="SUPFAM" id="SSF89392">
    <property type="entry name" value="Prokaryotic lipoproteins and lipoprotein localization factors"/>
    <property type="match status" value="1"/>
</dbReference>
<dbReference type="RefSeq" id="WP_173075955.1">
    <property type="nucleotide sequence ID" value="NZ_BAABJB010000015.1"/>
</dbReference>
<reference evidence="3 4" key="2">
    <citation type="submission" date="2020-03" db="EMBL/GenBank/DDBJ databases">
        <authorList>
            <person name="Ichikawa N."/>
            <person name="Kimura A."/>
            <person name="Kitahashi Y."/>
            <person name="Uohara A."/>
        </authorList>
    </citation>
    <scope>NUCLEOTIDE SEQUENCE [LARGE SCALE GENOMIC DNA]</scope>
    <source>
        <strain evidence="3 4">NBRC 108638</strain>
    </source>
</reference>
<feature type="domain" description="MucB/RseB N-terminal" evidence="2">
    <location>
        <begin position="118"/>
        <end position="246"/>
    </location>
</feature>
<dbReference type="Pfam" id="PF03888">
    <property type="entry name" value="MucB_RseB"/>
    <property type="match status" value="1"/>
</dbReference>
<dbReference type="InterPro" id="IPR033434">
    <property type="entry name" value="MucB/RseB_N"/>
</dbReference>
<evidence type="ECO:0000256" key="1">
    <source>
        <dbReference type="SAM" id="MobiDB-lite"/>
    </source>
</evidence>
<dbReference type="PANTHER" id="PTHR37507">
    <property type="entry name" value="SPORULATION PROTEIN YDCC"/>
    <property type="match status" value="1"/>
</dbReference>
<dbReference type="Proteomes" id="UP000482960">
    <property type="component" value="Unassembled WGS sequence"/>
</dbReference>
<accession>A0A6V8L3A5</accession>
<reference evidence="3 4" key="1">
    <citation type="submission" date="2020-03" db="EMBL/GenBank/DDBJ databases">
        <title>Whole genome shotgun sequence of Phytohabitans rumicis NBRC 108638.</title>
        <authorList>
            <person name="Komaki H."/>
            <person name="Tamura T."/>
        </authorList>
    </citation>
    <scope>NUCLEOTIDE SEQUENCE [LARGE SCALE GENOMIC DNA]</scope>
    <source>
        <strain evidence="3 4">NBRC 108638</strain>
    </source>
</reference>
<dbReference type="InterPro" id="IPR029046">
    <property type="entry name" value="LolA/LolB/LppX"/>
</dbReference>
<dbReference type="Gene3D" id="2.50.20.10">
    <property type="entry name" value="Lipoprotein localisation LolA/LolB/LppX"/>
    <property type="match status" value="1"/>
</dbReference>
<name>A0A6V8L3A5_9ACTN</name>
<evidence type="ECO:0000313" key="4">
    <source>
        <dbReference type="Proteomes" id="UP000482960"/>
    </source>
</evidence>
<keyword evidence="4" id="KW-1185">Reference proteome</keyword>
<proteinExistence type="predicted"/>
<dbReference type="AlphaFoldDB" id="A0A6V8L3A5"/>